<sequence length="768" mass="89019">MTSDFYFFDQFSHGSHIGGVHRSKRDTKDLNQALYHAKIALSITDENSDKTESNIPTSTKKQINQITSDILLQTTLRQLKTPIIPEILIEELDKNIQTFDNKSKRSSLSSNPSKSRKSSIIDSKQHINHEDELIDSTTNLPKVSLPSLLIVQLNSTWSDLIQNTEYKYKVWHTKAGKEAWRQHVQEKHSQPMNHQKQQNITDNKSIIRRQTSSRLNSLSLTNLSHRQSFKTNSKIRWNRPLSRTSISASNMPQDNQRSLKTMQHQGASENVIEPIKNGIHVEFKLSTQINETKEKTKSLDEQNIALFDVPKPQDNFDEDMIALIQNKCKRLLAETRQKILATTNDQNIKYQKLCRIWFYEDNQITRNKNNFLTLNEFNRRSKSKFALAILRHEIPEKYNIDIDISQTKHKCYIELPDGSSQIYYPSGRLAVLRLRSSYSTTLFFDDTSSIGNQFLGLVTSTGNVLLMQPKFHAHFITDNQHECSYLCNGKTGIIEKQLQWYLTNNYQRESIAIDKDDITSTLHDNTIQLQLNSFMQLEYYNSSNIRFSFTCQNENFFFQLGIHLPKKSSLISIDSTRTTVSMKKFSRDKKFQTTTTKNSNDMSNVLEQQQIQSQQLFDEQLHFHQLPMIQELILLRKRIENICHNWLKRYRAVLGIMDINSYCLPDLPAELLPQPILTQTKEKVDNINRSKSAKQLGHVPILTKRADLVQSIDKQQQFLQTHSTEKLELNAIENVIEQFVPHSDIGRAMKQRICTNDKIISTSLPAIK</sequence>
<dbReference type="Proteomes" id="UP000663836">
    <property type="component" value="Unassembled WGS sequence"/>
</dbReference>
<name>A0A814V4J6_9BILA</name>
<dbReference type="EMBL" id="CAJOBD010002984">
    <property type="protein sequence ID" value="CAF3921239.1"/>
    <property type="molecule type" value="Genomic_DNA"/>
</dbReference>
<dbReference type="Proteomes" id="UP000663864">
    <property type="component" value="Unassembled WGS sequence"/>
</dbReference>
<evidence type="ECO:0000313" key="4">
    <source>
        <dbReference type="EMBL" id="CAF3921239.1"/>
    </source>
</evidence>
<accession>A0A814V4J6</accession>
<evidence type="ECO:0000313" key="3">
    <source>
        <dbReference type="EMBL" id="CAF1185184.1"/>
    </source>
</evidence>
<evidence type="ECO:0000313" key="5">
    <source>
        <dbReference type="Proteomes" id="UP000663864"/>
    </source>
</evidence>
<protein>
    <recommendedName>
        <fullName evidence="2">FAM194 C-terminal domain-containing protein</fullName>
    </recommendedName>
</protein>
<organism evidence="3 5">
    <name type="scientific">Rotaria sordida</name>
    <dbReference type="NCBI Taxonomy" id="392033"/>
    <lineage>
        <taxon>Eukaryota</taxon>
        <taxon>Metazoa</taxon>
        <taxon>Spiralia</taxon>
        <taxon>Gnathifera</taxon>
        <taxon>Rotifera</taxon>
        <taxon>Eurotatoria</taxon>
        <taxon>Bdelloidea</taxon>
        <taxon>Philodinida</taxon>
        <taxon>Philodinidae</taxon>
        <taxon>Rotaria</taxon>
    </lineage>
</organism>
<dbReference type="EMBL" id="CAJNOT010001340">
    <property type="protein sequence ID" value="CAF1185184.1"/>
    <property type="molecule type" value="Genomic_DNA"/>
</dbReference>
<comment type="caution">
    <text evidence="3">The sequence shown here is derived from an EMBL/GenBank/DDBJ whole genome shotgun (WGS) entry which is preliminary data.</text>
</comment>
<feature type="domain" description="FAM194 C-terminal" evidence="2">
    <location>
        <begin position="406"/>
        <end position="601"/>
    </location>
</feature>
<evidence type="ECO:0000256" key="1">
    <source>
        <dbReference type="SAM" id="MobiDB-lite"/>
    </source>
</evidence>
<gene>
    <name evidence="4" type="ORF">JBS370_LOCUS21934</name>
    <name evidence="3" type="ORF">ZHD862_LOCUS21982</name>
</gene>
<dbReference type="Pfam" id="PF14977">
    <property type="entry name" value="FAM194"/>
    <property type="match status" value="1"/>
</dbReference>
<feature type="region of interest" description="Disordered" evidence="1">
    <location>
        <begin position="101"/>
        <end position="124"/>
    </location>
</feature>
<dbReference type="PANTHER" id="PTHR23093:SF16">
    <property type="entry name" value="FAM194 C-TERMINAL DOMAIN-CONTAINING PROTEIN"/>
    <property type="match status" value="1"/>
</dbReference>
<dbReference type="PANTHER" id="PTHR23093">
    <property type="entry name" value="SIMILAR TO CHROMOSOME 3 OPEN READING FRAME 20"/>
    <property type="match status" value="1"/>
</dbReference>
<proteinExistence type="predicted"/>
<feature type="compositionally biased region" description="Low complexity" evidence="1">
    <location>
        <begin position="106"/>
        <end position="122"/>
    </location>
</feature>
<dbReference type="InterPro" id="IPR029281">
    <property type="entry name" value="FAM194_C"/>
</dbReference>
<dbReference type="AlphaFoldDB" id="A0A814V4J6"/>
<reference evidence="3" key="1">
    <citation type="submission" date="2021-02" db="EMBL/GenBank/DDBJ databases">
        <authorList>
            <person name="Nowell W R."/>
        </authorList>
    </citation>
    <scope>NUCLEOTIDE SEQUENCE</scope>
</reference>
<evidence type="ECO:0000259" key="2">
    <source>
        <dbReference type="Pfam" id="PF14977"/>
    </source>
</evidence>